<dbReference type="RefSeq" id="WP_211863914.1">
    <property type="nucleotide sequence ID" value="NZ_JAAEDM010000075.1"/>
</dbReference>
<proteinExistence type="predicted"/>
<dbReference type="AlphaFoldDB" id="A0A9X9X279"/>
<protein>
    <submittedName>
        <fullName evidence="1">Uncharacterized protein</fullName>
    </submittedName>
</protein>
<reference evidence="1" key="2">
    <citation type="journal article" date="2021" name="Syst. Appl. Microbiol.">
        <title>Roseomonas hellenica sp. nov., isolated from roots of wild-growing Alkanna tinctoria.</title>
        <authorList>
            <person name="Rat A."/>
            <person name="Naranjo H.D."/>
            <person name="Lebbe L."/>
            <person name="Cnockaert M."/>
            <person name="Krigas N."/>
            <person name="Grigoriadou K."/>
            <person name="Maloupa E."/>
            <person name="Willems A."/>
        </authorList>
    </citation>
    <scope>NUCLEOTIDE SEQUENCE</scope>
    <source>
        <strain evidence="1">LMG 31231</strain>
    </source>
</reference>
<sequence>MSSTPIGPVLTGAIRRTAEAVADHVVSATAKPGVAAGPAAPALMDLLTETASAVADAVRRAPADDNLRAAVAGLSDAATTYQFRIYEILEDPEEPVDRKALREAWPVVCVVLIVLGEAKRRIAAFEAGTVPGPPPLRASRDVLDAIVGYLEFIDERLADVPRRPRAGHE</sequence>
<keyword evidence="2" id="KW-1185">Reference proteome</keyword>
<dbReference type="Proteomes" id="UP001138751">
    <property type="component" value="Unassembled WGS sequence"/>
</dbReference>
<accession>A0A9X9X279</accession>
<comment type="caution">
    <text evidence="1">The sequence shown here is derived from an EMBL/GenBank/DDBJ whole genome shotgun (WGS) entry which is preliminary data.</text>
</comment>
<evidence type="ECO:0000313" key="2">
    <source>
        <dbReference type="Proteomes" id="UP001138751"/>
    </source>
</evidence>
<gene>
    <name evidence="1" type="ORF">GXW76_20220</name>
</gene>
<dbReference type="EMBL" id="JAAEDM010000075">
    <property type="protein sequence ID" value="MBR0673508.1"/>
    <property type="molecule type" value="Genomic_DNA"/>
</dbReference>
<name>A0A9X9X279_9PROT</name>
<evidence type="ECO:0000313" key="1">
    <source>
        <dbReference type="EMBL" id="MBR0673508.1"/>
    </source>
</evidence>
<organism evidence="1 2">
    <name type="scientific">Neoroseomonas soli</name>
    <dbReference type="NCBI Taxonomy" id="1081025"/>
    <lineage>
        <taxon>Bacteria</taxon>
        <taxon>Pseudomonadati</taxon>
        <taxon>Pseudomonadota</taxon>
        <taxon>Alphaproteobacteria</taxon>
        <taxon>Acetobacterales</taxon>
        <taxon>Acetobacteraceae</taxon>
        <taxon>Neoroseomonas</taxon>
    </lineage>
</organism>
<reference evidence="1" key="1">
    <citation type="submission" date="2020-01" db="EMBL/GenBank/DDBJ databases">
        <authorList>
            <person name="Rat A."/>
        </authorList>
    </citation>
    <scope>NUCLEOTIDE SEQUENCE</scope>
    <source>
        <strain evidence="1">LMG 31231</strain>
    </source>
</reference>